<dbReference type="InterPro" id="IPR035952">
    <property type="entry name" value="Rhomboid-like_sf"/>
</dbReference>
<dbReference type="SUPFAM" id="SSF144091">
    <property type="entry name" value="Rhomboid-like"/>
    <property type="match status" value="1"/>
</dbReference>
<feature type="transmembrane region" description="Helical" evidence="5">
    <location>
        <begin position="95"/>
        <end position="114"/>
    </location>
</feature>
<dbReference type="Pfam" id="PF01694">
    <property type="entry name" value="Rhomboid"/>
    <property type="match status" value="1"/>
</dbReference>
<gene>
    <name evidence="7" type="ORF">SJ2017_1951</name>
</gene>
<dbReference type="RefSeq" id="WP_080915654.1">
    <property type="nucleotide sequence ID" value="NZ_CP020472.1"/>
</dbReference>
<dbReference type="NCBIfam" id="TIGR03902">
    <property type="entry name" value="rhom_GG_sort"/>
    <property type="match status" value="1"/>
</dbReference>
<keyword evidence="4 5" id="KW-0472">Membrane</keyword>
<dbReference type="Gene3D" id="1.20.1540.10">
    <property type="entry name" value="Rhomboid-like"/>
    <property type="match status" value="1"/>
</dbReference>
<dbReference type="InterPro" id="IPR022764">
    <property type="entry name" value="Peptidase_S54_rhomboid_dom"/>
</dbReference>
<dbReference type="EMBL" id="CP020472">
    <property type="protein sequence ID" value="ARD22253.1"/>
    <property type="molecule type" value="Genomic_DNA"/>
</dbReference>
<keyword evidence="2 5" id="KW-0812">Transmembrane</keyword>
<dbReference type="InterPro" id="IPR050925">
    <property type="entry name" value="Rhomboid_protease_S54"/>
</dbReference>
<keyword evidence="3 5" id="KW-1133">Transmembrane helix</keyword>
<dbReference type="Proteomes" id="UP000191820">
    <property type="component" value="Chromosome"/>
</dbReference>
<comment type="subcellular location">
    <subcellularLocation>
        <location evidence="1">Membrane</location>
        <topology evidence="1">Multi-pass membrane protein</topology>
    </subcellularLocation>
</comment>
<evidence type="ECO:0000256" key="1">
    <source>
        <dbReference type="ARBA" id="ARBA00004141"/>
    </source>
</evidence>
<evidence type="ECO:0000256" key="5">
    <source>
        <dbReference type="SAM" id="Phobius"/>
    </source>
</evidence>
<accession>A0ABN4YCU9</accession>
<feature type="transmembrane region" description="Helical" evidence="5">
    <location>
        <begin position="183"/>
        <end position="203"/>
    </location>
</feature>
<proteinExistence type="predicted"/>
<protein>
    <submittedName>
        <fullName evidence="7">Rhombosortase</fullName>
    </submittedName>
</protein>
<evidence type="ECO:0000256" key="3">
    <source>
        <dbReference type="ARBA" id="ARBA00022989"/>
    </source>
</evidence>
<evidence type="ECO:0000313" key="7">
    <source>
        <dbReference type="EMBL" id="ARD22253.1"/>
    </source>
</evidence>
<reference evidence="7 8" key="1">
    <citation type="submission" date="2017-03" db="EMBL/GenBank/DDBJ databases">
        <title>Genome sequencing of Shewanella japonica KCTC 22435.</title>
        <authorList>
            <person name="Kim K.M."/>
        </authorList>
    </citation>
    <scope>NUCLEOTIDE SEQUENCE [LARGE SCALE GENOMIC DNA]</scope>
    <source>
        <strain evidence="7 8">KCTC 22435</strain>
    </source>
</reference>
<evidence type="ECO:0000313" key="8">
    <source>
        <dbReference type="Proteomes" id="UP000191820"/>
    </source>
</evidence>
<evidence type="ECO:0000256" key="4">
    <source>
        <dbReference type="ARBA" id="ARBA00023136"/>
    </source>
</evidence>
<feature type="transmembrane region" description="Helical" evidence="5">
    <location>
        <begin position="66"/>
        <end position="83"/>
    </location>
</feature>
<name>A0ABN4YCU9_9GAMM</name>
<dbReference type="PANTHER" id="PTHR43731">
    <property type="entry name" value="RHOMBOID PROTEASE"/>
    <property type="match status" value="1"/>
</dbReference>
<feature type="transmembrane region" description="Helical" evidence="5">
    <location>
        <begin position="146"/>
        <end position="163"/>
    </location>
</feature>
<evidence type="ECO:0000256" key="2">
    <source>
        <dbReference type="ARBA" id="ARBA00022692"/>
    </source>
</evidence>
<evidence type="ECO:0000259" key="6">
    <source>
        <dbReference type="Pfam" id="PF01694"/>
    </source>
</evidence>
<feature type="transmembrane region" description="Helical" evidence="5">
    <location>
        <begin position="120"/>
        <end position="139"/>
    </location>
</feature>
<dbReference type="PANTHER" id="PTHR43731:SF16">
    <property type="entry name" value="RHOMBOSORTASE"/>
    <property type="match status" value="1"/>
</dbReference>
<feature type="transmembrane region" description="Helical" evidence="5">
    <location>
        <begin position="12"/>
        <end position="33"/>
    </location>
</feature>
<dbReference type="InterPro" id="IPR023826">
    <property type="entry name" value="Rhom-like_SP_proteobac"/>
</dbReference>
<feature type="domain" description="Peptidase S54 rhomboid" evidence="6">
    <location>
        <begin position="52"/>
        <end position="197"/>
    </location>
</feature>
<organism evidence="7 8">
    <name type="scientific">Shewanella japonica</name>
    <dbReference type="NCBI Taxonomy" id="93973"/>
    <lineage>
        <taxon>Bacteria</taxon>
        <taxon>Pseudomonadati</taxon>
        <taxon>Pseudomonadota</taxon>
        <taxon>Gammaproteobacteria</taxon>
        <taxon>Alteromonadales</taxon>
        <taxon>Shewanellaceae</taxon>
        <taxon>Shewanella</taxon>
    </lineage>
</organism>
<keyword evidence="8" id="KW-1185">Reference proteome</keyword>
<sequence>MARRSRNSASAYYFAILVSITCCVFFVLSMNPLGTIDVDNLLSYRYDNIAQGEYWRIITGNLLHTNLWHLLMNLAGFWVILFLHESHYKGHISQFASLFISLCVLEGLGLYWFFPELKGYVGLSGLLHGLFTFGALLDIRKGYNSGYLLLLGVFAKVGYEMYFGASESVSAIINARVATESHFIGVLGGLFCGFIWLPLTRFFKHQKIQSQ</sequence>